<dbReference type="GO" id="GO:0005524">
    <property type="term" value="F:ATP binding"/>
    <property type="evidence" value="ECO:0007669"/>
    <property type="project" value="UniProtKB-UniRule"/>
</dbReference>
<reference evidence="6 7" key="1">
    <citation type="submission" date="2016-10" db="EMBL/GenBank/DDBJ databases">
        <authorList>
            <person name="Varghese N."/>
            <person name="Submissions S."/>
        </authorList>
    </citation>
    <scope>NUCLEOTIDE SEQUENCE [LARGE SCALE GENOMIC DNA]</scope>
    <source>
        <strain evidence="6 7">PL 12/M</strain>
    </source>
</reference>
<dbReference type="InterPro" id="IPR000432">
    <property type="entry name" value="DNA_mismatch_repair_MutS_C"/>
</dbReference>
<dbReference type="GO" id="GO:0004519">
    <property type="term" value="F:endonuclease activity"/>
    <property type="evidence" value="ECO:0007669"/>
    <property type="project" value="UniProtKB-KW"/>
</dbReference>
<dbReference type="HAMAP" id="MF_00971">
    <property type="entry name" value="MutS2_archaea"/>
    <property type="match status" value="1"/>
</dbReference>
<comment type="similarity">
    <text evidence="4">Belongs to the DNA mismatch repair MutS family. Archaeal Muts2 subfamily.</text>
</comment>
<dbReference type="PIRSF" id="PIRSF029254">
    <property type="entry name" value="MutS_C_archaeal"/>
    <property type="match status" value="1"/>
</dbReference>
<dbReference type="Pfam" id="PF00488">
    <property type="entry name" value="MutS_V"/>
    <property type="match status" value="1"/>
</dbReference>
<keyword evidence="6" id="KW-0540">Nuclease</keyword>
<dbReference type="PANTHER" id="PTHR11361">
    <property type="entry name" value="DNA MISMATCH REPAIR PROTEIN MUTS FAMILY MEMBER"/>
    <property type="match status" value="1"/>
</dbReference>
<dbReference type="GO" id="GO:0006298">
    <property type="term" value="P:mismatch repair"/>
    <property type="evidence" value="ECO:0007669"/>
    <property type="project" value="InterPro"/>
</dbReference>
<keyword evidence="3 4" id="KW-0238">DNA-binding</keyword>
<dbReference type="FunFam" id="3.40.50.300:FF:002865">
    <property type="entry name" value="DNA-binding protein MutS2"/>
    <property type="match status" value="1"/>
</dbReference>
<dbReference type="OrthoDB" id="15514at2157"/>
<evidence type="ECO:0000256" key="4">
    <source>
        <dbReference type="HAMAP-Rule" id="MF_00971"/>
    </source>
</evidence>
<dbReference type="InterPro" id="IPR045076">
    <property type="entry name" value="MutS"/>
</dbReference>
<dbReference type="InterPro" id="IPR010994">
    <property type="entry name" value="RuvA_2-like"/>
</dbReference>
<dbReference type="GO" id="GO:0140664">
    <property type="term" value="F:ATP-dependent DNA damage sensor activity"/>
    <property type="evidence" value="ECO:0007669"/>
    <property type="project" value="InterPro"/>
</dbReference>
<sequence length="704" mass="78802">MLAEVRTLQDIPGIGDKMSKRFVEHFGSEVQALDAILAGDIASISEVEGIGQRYAISLIQDVASRVEGVTVADFLRTREAMDVYEKLLDLVREFAHARYSREKLHVFFPYPSSKEQKIMQVRESVSYYMHTASLLEGDDNVADLLSTVSQLNFRYQCPKIRDRVIITSEQECYESARKRFSGLVDVHFARSLSELIDISRGFSQVIAVGDKFLAFDFPEDVEPEFVSDLDDLDDYKIIPEKEIFLFSRNLRSLESSVNLVRLLRSKGVNFFEKMDDDSIEMLSSTLALIDEDGDIVHGMDAELDRISDAISSLNSVVAETVSSVNKELNSSLENSQMTLSGQDMLKVMNGSMELKEILGKKLHKNYSSIVKDAVERICNELHLEKKERLLVDSLFPEEIMHPIEADVESLNNLRQHLDKKAKKRKFNHKREVSRILSAYRELSREMVKSVLDFDVGFAIGLFSRAYGLSMPTIIDGAGIGFKGGRNLFLLSRHGGVIPVDYSIGSSSFGPENDDNRVVLLSGVNSGGKTSLLELLSQSIILAHMGFPVPAEKMEISLTESMYYFAKSKGTLDAGAFETTLTEFSVVADESAKFVLADELESITEPGASAKIMAGILEVLMENDSTMSIFVSHLSEQILENTNCNIRVDGIEASGLDSELNLVVDRTPRYNYVAKSTPELIVERLSKKTGGKEQEFYDKLRNKFQ</sequence>
<dbReference type="AlphaFoldDB" id="A0A7Z7AZ57"/>
<dbReference type="SMART" id="SM00534">
    <property type="entry name" value="MUTSac"/>
    <property type="match status" value="1"/>
</dbReference>
<keyword evidence="6" id="KW-0255">Endonuclease</keyword>
<dbReference type="EMBL" id="FNCA01000012">
    <property type="protein sequence ID" value="SDG33689.1"/>
    <property type="molecule type" value="Genomic_DNA"/>
</dbReference>
<accession>A0A7Z7AZ57</accession>
<gene>
    <name evidence="4" type="primary">mutS2</name>
    <name evidence="6" type="ORF">SAMN04488589_2757</name>
</gene>
<keyword evidence="7" id="KW-1185">Reference proteome</keyword>
<protein>
    <recommendedName>
        <fullName evidence="4">DNA-binding protein MutS2</fullName>
    </recommendedName>
</protein>
<comment type="function">
    <text evidence="4">Has ATPase and non-specific DNA-binding activities.</text>
</comment>
<evidence type="ECO:0000259" key="5">
    <source>
        <dbReference type="SMART" id="SM00534"/>
    </source>
</evidence>
<keyword evidence="4" id="KW-0378">Hydrolase</keyword>
<feature type="binding site" evidence="4">
    <location>
        <begin position="522"/>
        <end position="529"/>
    </location>
    <ligand>
        <name>ATP</name>
        <dbReference type="ChEBI" id="CHEBI:30616"/>
    </ligand>
</feature>
<evidence type="ECO:0000256" key="1">
    <source>
        <dbReference type="ARBA" id="ARBA00022741"/>
    </source>
</evidence>
<dbReference type="Pfam" id="PF14520">
    <property type="entry name" value="HHH_5"/>
    <property type="match status" value="1"/>
</dbReference>
<dbReference type="PANTHER" id="PTHR11361:SF125">
    <property type="entry name" value="DNA-BINDING PROTEIN MUTS2"/>
    <property type="match status" value="1"/>
</dbReference>
<evidence type="ECO:0000313" key="7">
    <source>
        <dbReference type="Proteomes" id="UP000199259"/>
    </source>
</evidence>
<evidence type="ECO:0000256" key="3">
    <source>
        <dbReference type="ARBA" id="ARBA00023125"/>
    </source>
</evidence>
<dbReference type="GO" id="GO:0016787">
    <property type="term" value="F:hydrolase activity"/>
    <property type="evidence" value="ECO:0007669"/>
    <property type="project" value="UniProtKB-KW"/>
</dbReference>
<dbReference type="SUPFAM" id="SSF47781">
    <property type="entry name" value="RuvA domain 2-like"/>
    <property type="match status" value="1"/>
</dbReference>
<keyword evidence="2 4" id="KW-0067">ATP-binding</keyword>
<dbReference type="InterPro" id="IPR012401">
    <property type="entry name" value="DNA-bd_MutS2_arc"/>
</dbReference>
<dbReference type="RefSeq" id="WP_091711018.1">
    <property type="nucleotide sequence ID" value="NZ_FNCA01000012.1"/>
</dbReference>
<comment type="caution">
    <text evidence="6">The sequence shown here is derived from an EMBL/GenBank/DDBJ whole genome shotgun (WGS) entry which is preliminary data.</text>
</comment>
<name>A0A7Z7AZ57_9EURY</name>
<evidence type="ECO:0000256" key="2">
    <source>
        <dbReference type="ARBA" id="ARBA00022840"/>
    </source>
</evidence>
<dbReference type="Proteomes" id="UP000199259">
    <property type="component" value="Unassembled WGS sequence"/>
</dbReference>
<dbReference type="GO" id="GO:0030983">
    <property type="term" value="F:mismatched DNA binding"/>
    <property type="evidence" value="ECO:0007669"/>
    <property type="project" value="InterPro"/>
</dbReference>
<dbReference type="InterPro" id="IPR027417">
    <property type="entry name" value="P-loop_NTPase"/>
</dbReference>
<proteinExistence type="inferred from homology"/>
<evidence type="ECO:0000313" key="6">
    <source>
        <dbReference type="EMBL" id="SDG33689.1"/>
    </source>
</evidence>
<organism evidence="6 7">
    <name type="scientific">Methanolobus vulcani</name>
    <dbReference type="NCBI Taxonomy" id="38026"/>
    <lineage>
        <taxon>Archaea</taxon>
        <taxon>Methanobacteriati</taxon>
        <taxon>Methanobacteriota</taxon>
        <taxon>Stenosarchaea group</taxon>
        <taxon>Methanomicrobia</taxon>
        <taxon>Methanosarcinales</taxon>
        <taxon>Methanosarcinaceae</taxon>
        <taxon>Methanolobus</taxon>
    </lineage>
</organism>
<dbReference type="SUPFAM" id="SSF52540">
    <property type="entry name" value="P-loop containing nucleoside triphosphate hydrolases"/>
    <property type="match status" value="1"/>
</dbReference>
<dbReference type="Gene3D" id="3.40.50.300">
    <property type="entry name" value="P-loop containing nucleotide triphosphate hydrolases"/>
    <property type="match status" value="1"/>
</dbReference>
<keyword evidence="1 4" id="KW-0547">Nucleotide-binding</keyword>
<dbReference type="Gene3D" id="1.10.150.20">
    <property type="entry name" value="5' to 3' exonuclease, C-terminal subdomain"/>
    <property type="match status" value="1"/>
</dbReference>
<feature type="domain" description="DNA mismatch repair proteins mutS family" evidence="5">
    <location>
        <begin position="515"/>
        <end position="704"/>
    </location>
</feature>
<comment type="cofactor">
    <cofactor evidence="4">
        <name>a divalent metal cation</name>
        <dbReference type="ChEBI" id="CHEBI:60240"/>
    </cofactor>
</comment>